<feature type="compositionally biased region" description="Basic and acidic residues" evidence="1">
    <location>
        <begin position="213"/>
        <end position="228"/>
    </location>
</feature>
<evidence type="ECO:0000313" key="2">
    <source>
        <dbReference type="EMBL" id="KIJ29171.1"/>
    </source>
</evidence>
<dbReference type="EMBL" id="KN837288">
    <property type="protein sequence ID" value="KIJ29171.1"/>
    <property type="molecule type" value="Genomic_DNA"/>
</dbReference>
<protein>
    <submittedName>
        <fullName evidence="2">Uncharacterized protein</fullName>
    </submittedName>
</protein>
<accession>A0A0C9UV26</accession>
<dbReference type="HOGENOM" id="CLU_1215449_0_0_1"/>
<proteinExistence type="predicted"/>
<feature type="compositionally biased region" description="Basic and acidic residues" evidence="1">
    <location>
        <begin position="116"/>
        <end position="130"/>
    </location>
</feature>
<evidence type="ECO:0000313" key="3">
    <source>
        <dbReference type="Proteomes" id="UP000054279"/>
    </source>
</evidence>
<feature type="compositionally biased region" description="Acidic residues" evidence="1">
    <location>
        <begin position="134"/>
        <end position="155"/>
    </location>
</feature>
<feature type="region of interest" description="Disordered" evidence="1">
    <location>
        <begin position="116"/>
        <end position="228"/>
    </location>
</feature>
<sequence>MAFVDTMHMDVFRGSVTHAAKRKAKFDAKMTEVIFKKGDLIQLYSNKMDGNHETRNKLLRCWSTPMRIRERFNTSYTVETLEGLVLQGLTHAWCLRCFIPRRNTELAALEREARAVEERGEATQEERGALVEEITAEDIDDEHTDDERETDEENEPYDKLTAGTEEPGEESAEDMGAALEVNAGTMGTECAGMHVYSGGGGHLRQGRPTPPEGRARREGEVQESAERT</sequence>
<name>A0A0C9UV26_SPHS4</name>
<dbReference type="Proteomes" id="UP000054279">
    <property type="component" value="Unassembled WGS sequence"/>
</dbReference>
<gene>
    <name evidence="2" type="ORF">M422DRAFT_269437</name>
</gene>
<dbReference type="AlphaFoldDB" id="A0A0C9UV26"/>
<reference evidence="2 3" key="1">
    <citation type="submission" date="2014-06" db="EMBL/GenBank/DDBJ databases">
        <title>Evolutionary Origins and Diversification of the Mycorrhizal Mutualists.</title>
        <authorList>
            <consortium name="DOE Joint Genome Institute"/>
            <consortium name="Mycorrhizal Genomics Consortium"/>
            <person name="Kohler A."/>
            <person name="Kuo A."/>
            <person name="Nagy L.G."/>
            <person name="Floudas D."/>
            <person name="Copeland A."/>
            <person name="Barry K.W."/>
            <person name="Cichocki N."/>
            <person name="Veneault-Fourrey C."/>
            <person name="LaButti K."/>
            <person name="Lindquist E.A."/>
            <person name="Lipzen A."/>
            <person name="Lundell T."/>
            <person name="Morin E."/>
            <person name="Murat C."/>
            <person name="Riley R."/>
            <person name="Ohm R."/>
            <person name="Sun H."/>
            <person name="Tunlid A."/>
            <person name="Henrissat B."/>
            <person name="Grigoriev I.V."/>
            <person name="Hibbett D.S."/>
            <person name="Martin F."/>
        </authorList>
    </citation>
    <scope>NUCLEOTIDE SEQUENCE [LARGE SCALE GENOMIC DNA]</scope>
    <source>
        <strain evidence="2 3">SS14</strain>
    </source>
</reference>
<keyword evidence="3" id="KW-1185">Reference proteome</keyword>
<organism evidence="2 3">
    <name type="scientific">Sphaerobolus stellatus (strain SS14)</name>
    <dbReference type="NCBI Taxonomy" id="990650"/>
    <lineage>
        <taxon>Eukaryota</taxon>
        <taxon>Fungi</taxon>
        <taxon>Dikarya</taxon>
        <taxon>Basidiomycota</taxon>
        <taxon>Agaricomycotina</taxon>
        <taxon>Agaricomycetes</taxon>
        <taxon>Phallomycetidae</taxon>
        <taxon>Geastrales</taxon>
        <taxon>Sphaerobolaceae</taxon>
        <taxon>Sphaerobolus</taxon>
    </lineage>
</organism>
<evidence type="ECO:0000256" key="1">
    <source>
        <dbReference type="SAM" id="MobiDB-lite"/>
    </source>
</evidence>
<dbReference type="OrthoDB" id="3237746at2759"/>